<feature type="compositionally biased region" description="Polar residues" evidence="4">
    <location>
        <begin position="688"/>
        <end position="701"/>
    </location>
</feature>
<dbReference type="GO" id="GO:0043565">
    <property type="term" value="F:sequence-specific DNA binding"/>
    <property type="evidence" value="ECO:0007669"/>
    <property type="project" value="InterPro"/>
</dbReference>
<dbReference type="EMBL" id="KL584853">
    <property type="protein sequence ID" value="KEQ58609.1"/>
    <property type="molecule type" value="Genomic_DNA"/>
</dbReference>
<feature type="region of interest" description="Disordered" evidence="4">
    <location>
        <begin position="28"/>
        <end position="160"/>
    </location>
</feature>
<dbReference type="PROSITE" id="PS50039">
    <property type="entry name" value="FORK_HEAD_3"/>
    <property type="match status" value="1"/>
</dbReference>
<dbReference type="Gene3D" id="1.10.10.10">
    <property type="entry name" value="Winged helix-like DNA-binding domain superfamily/Winged helix DNA-binding domain"/>
    <property type="match status" value="1"/>
</dbReference>
<dbReference type="RefSeq" id="XP_040875632.1">
    <property type="nucleotide sequence ID" value="XM_041025337.1"/>
</dbReference>
<dbReference type="GO" id="GO:0003700">
    <property type="term" value="F:DNA-binding transcription factor activity"/>
    <property type="evidence" value="ECO:0007669"/>
    <property type="project" value="InterPro"/>
</dbReference>
<feature type="region of interest" description="Disordered" evidence="4">
    <location>
        <begin position="600"/>
        <end position="638"/>
    </location>
</feature>
<dbReference type="InterPro" id="IPR036875">
    <property type="entry name" value="Znf_CCHC_sf"/>
</dbReference>
<comment type="subcellular location">
    <subcellularLocation>
        <location evidence="3">Nucleus</location>
    </subcellularLocation>
</comment>
<feature type="domain" description="Fork-head" evidence="5">
    <location>
        <begin position="976"/>
        <end position="1068"/>
    </location>
</feature>
<dbReference type="AlphaFoldDB" id="A0A074VHV8"/>
<dbReference type="InterPro" id="IPR036388">
    <property type="entry name" value="WH-like_DNA-bd_sf"/>
</dbReference>
<keyword evidence="1 3" id="KW-0238">DNA-binding</keyword>
<keyword evidence="2" id="KW-0863">Zinc-finger</keyword>
<keyword evidence="3" id="KW-0539">Nucleus</keyword>
<dbReference type="HOGENOM" id="CLU_288023_0_0_1"/>
<evidence type="ECO:0000259" key="5">
    <source>
        <dbReference type="PROSITE" id="PS50039"/>
    </source>
</evidence>
<keyword evidence="8" id="KW-1185">Reference proteome</keyword>
<gene>
    <name evidence="7" type="ORF">M437DRAFT_69766</name>
</gene>
<name>A0A074VHV8_AURM1</name>
<feature type="compositionally biased region" description="Low complexity" evidence="4">
    <location>
        <begin position="101"/>
        <end position="137"/>
    </location>
</feature>
<reference evidence="7 8" key="1">
    <citation type="journal article" date="2014" name="BMC Genomics">
        <title>Genome sequencing of four Aureobasidium pullulans varieties: biotechnological potential, stress tolerance, and description of new species.</title>
        <authorList>
            <person name="Gostin Ar C."/>
            <person name="Ohm R.A."/>
            <person name="Kogej T."/>
            <person name="Sonjak S."/>
            <person name="Turk M."/>
            <person name="Zajc J."/>
            <person name="Zalar P."/>
            <person name="Grube M."/>
            <person name="Sun H."/>
            <person name="Han J."/>
            <person name="Sharma A."/>
            <person name="Chiniquy J."/>
            <person name="Ngan C.Y."/>
            <person name="Lipzen A."/>
            <person name="Barry K."/>
            <person name="Grigoriev I.V."/>
            <person name="Gunde-Cimerman N."/>
        </authorList>
    </citation>
    <scope>NUCLEOTIDE SEQUENCE [LARGE SCALE GENOMIC DNA]</scope>
    <source>
        <strain evidence="7 8">CBS 110374</strain>
    </source>
</reference>
<proteinExistence type="predicted"/>
<keyword evidence="2" id="KW-0862">Zinc</keyword>
<evidence type="ECO:0000313" key="7">
    <source>
        <dbReference type="EMBL" id="KEQ58609.1"/>
    </source>
</evidence>
<protein>
    <recommendedName>
        <fullName evidence="9">CCHC-type domain-containing protein</fullName>
    </recommendedName>
</protein>
<dbReference type="SMART" id="SM00343">
    <property type="entry name" value="ZnF_C2HC"/>
    <property type="match status" value="4"/>
</dbReference>
<evidence type="ECO:0000256" key="1">
    <source>
        <dbReference type="ARBA" id="ARBA00023125"/>
    </source>
</evidence>
<dbReference type="InterPro" id="IPR036390">
    <property type="entry name" value="WH_DNA-bd_sf"/>
</dbReference>
<dbReference type="InterPro" id="IPR001878">
    <property type="entry name" value="Znf_CCHC"/>
</dbReference>
<dbReference type="PROSITE" id="PS50158">
    <property type="entry name" value="ZF_CCHC"/>
    <property type="match status" value="1"/>
</dbReference>
<accession>A0A074VHV8</accession>
<feature type="region of interest" description="Disordered" evidence="4">
    <location>
        <begin position="662"/>
        <end position="702"/>
    </location>
</feature>
<evidence type="ECO:0000256" key="2">
    <source>
        <dbReference type="PROSITE-ProRule" id="PRU00047"/>
    </source>
</evidence>
<evidence type="ECO:0000256" key="3">
    <source>
        <dbReference type="PROSITE-ProRule" id="PRU00089"/>
    </source>
</evidence>
<feature type="compositionally biased region" description="Low complexity" evidence="4">
    <location>
        <begin position="626"/>
        <end position="638"/>
    </location>
</feature>
<feature type="compositionally biased region" description="Polar residues" evidence="4">
    <location>
        <begin position="138"/>
        <end position="159"/>
    </location>
</feature>
<evidence type="ECO:0000259" key="6">
    <source>
        <dbReference type="PROSITE" id="PS50158"/>
    </source>
</evidence>
<feature type="region of interest" description="Disordered" evidence="4">
    <location>
        <begin position="529"/>
        <end position="580"/>
    </location>
</feature>
<organism evidence="7 8">
    <name type="scientific">Aureobasidium melanogenum (strain CBS 110374)</name>
    <name type="common">Aureobasidium pullulans var. melanogenum</name>
    <dbReference type="NCBI Taxonomy" id="1043003"/>
    <lineage>
        <taxon>Eukaryota</taxon>
        <taxon>Fungi</taxon>
        <taxon>Dikarya</taxon>
        <taxon>Ascomycota</taxon>
        <taxon>Pezizomycotina</taxon>
        <taxon>Dothideomycetes</taxon>
        <taxon>Dothideomycetidae</taxon>
        <taxon>Dothideales</taxon>
        <taxon>Saccotheciaceae</taxon>
        <taxon>Aureobasidium</taxon>
    </lineage>
</organism>
<feature type="compositionally biased region" description="Polar residues" evidence="4">
    <location>
        <begin position="671"/>
        <end position="681"/>
    </location>
</feature>
<dbReference type="GO" id="GO:0008270">
    <property type="term" value="F:zinc ion binding"/>
    <property type="evidence" value="ECO:0007669"/>
    <property type="project" value="UniProtKB-KW"/>
</dbReference>
<evidence type="ECO:0000256" key="4">
    <source>
        <dbReference type="SAM" id="MobiDB-lite"/>
    </source>
</evidence>
<dbReference type="SUPFAM" id="SSF46785">
    <property type="entry name" value="Winged helix' DNA-binding domain"/>
    <property type="match status" value="1"/>
</dbReference>
<sequence length="1068" mass="120008">MADSQIHLNEDDPIPWPLYIRCVFREYPQPAPSTSPSGSASDPVIIQDDDPPGSVLNPVVILDDEPLNLPAEPQTPVTGSEHLTDIMRDQSPALEIEDTSSDSGSSSISSRPSSDSGSTSGVFSTSPPDSSDPASTTEASSTSDLSPESRASSISDASPPTSPRYNIPYLAFRWHFSLERESPPRREDSCQASPARVWNDTICSKCRQRGHVASAHCRHCSLIGHRASDHCRTCDQIGHNHRDHCILCNQVGFCVVGYCARAHCKRCNVTGHDDTHHCTRCSLLGHGHWNHCDVCDVVNCKTENHCYVCAQLGHSSQDHCENCEELGHKDRDHCWSCGEVGHNWESCSKRTGQDQGDFCWICRSHGHGKDACPSLKQYKLRAKWAFKRLQRSRSAQHQRRCQCCLEIRESRYSFHQEHKLKDCPKLSHKTACLEKDHRGPKCQEWIVRFSRDAATQVNLAEFSTNVEVGEKTIVPDNSISPSVFTTISSSTQTAFPEVHVGRKSYHSVGSECLTLSASLPVAKPAKTIKDCEEGSQHRQGNRRDDSSSSISKEASDHPTPGHIPETFDDNQQEDGKDPEQTRLEAKARLQQEIETEVQQTMLEEDDEPDVETTSLHSQDSHESHRPTSPITPTSPFSSEFEKNVFKNLNDSLSLLGRNTEEHLSERADMPVSSTAPQTSASMEVEQPEIQQDESSTNSQENPEIGQENLFEYFDVPAVRSSSPAPSDRECGPFFTRVTITAIDTPMVSQDVPSSPAPIEVMTRSTVRCPKLPSGNYLEFNTCRNGKSLIDHEQKQNLLGRASVRKRKHKPRKVLANKKQKPNLNSRSSSPTLVDTTLQDHTSIGTKLAVSLPGGHPISWQELCYTVMLDAPNHSSNFKQLCNLVRNWLYSTFPSIGFDINEKDMMQNLQAVVKNSPNFEIHEQPKGKKKKTPIEVCIRENAIKKVKIVVSCFRAKLARPVYFHHMSTHLLPRSELRPELSFENLIGMALHALPSKHVEETEIIMWIRRNIPGYQTNHKPSVSLCKDGDSWVQRLREELRESSFFKMRSREKGDEVWRFRKDCAEYFNK</sequence>
<feature type="compositionally biased region" description="Low complexity" evidence="4">
    <location>
        <begin position="32"/>
        <end position="43"/>
    </location>
</feature>
<evidence type="ECO:0008006" key="9">
    <source>
        <dbReference type="Google" id="ProtNLM"/>
    </source>
</evidence>
<dbReference type="GeneID" id="63918710"/>
<dbReference type="Gene3D" id="4.10.60.10">
    <property type="entry name" value="Zinc finger, CCHC-type"/>
    <property type="match status" value="1"/>
</dbReference>
<dbReference type="GO" id="GO:0005634">
    <property type="term" value="C:nucleus"/>
    <property type="evidence" value="ECO:0007669"/>
    <property type="project" value="UniProtKB-SubCell"/>
</dbReference>
<feature type="domain" description="CCHC-type" evidence="6">
    <location>
        <begin position="334"/>
        <end position="349"/>
    </location>
</feature>
<dbReference type="Proteomes" id="UP000030672">
    <property type="component" value="Unassembled WGS sequence"/>
</dbReference>
<feature type="region of interest" description="Disordered" evidence="4">
    <location>
        <begin position="804"/>
        <end position="833"/>
    </location>
</feature>
<dbReference type="InterPro" id="IPR001766">
    <property type="entry name" value="Fork_head_dom"/>
</dbReference>
<evidence type="ECO:0000313" key="8">
    <source>
        <dbReference type="Proteomes" id="UP000030672"/>
    </source>
</evidence>
<keyword evidence="2" id="KW-0479">Metal-binding</keyword>
<feature type="compositionally biased region" description="Polar residues" evidence="4">
    <location>
        <begin position="821"/>
        <end position="833"/>
    </location>
</feature>
<feature type="compositionally biased region" description="Basic residues" evidence="4">
    <location>
        <begin position="804"/>
        <end position="820"/>
    </location>
</feature>
<feature type="DNA-binding region" description="Fork-head" evidence="3">
    <location>
        <begin position="976"/>
        <end position="1068"/>
    </location>
</feature>
<feature type="compositionally biased region" description="Basic and acidic residues" evidence="4">
    <location>
        <begin position="529"/>
        <end position="546"/>
    </location>
</feature>
<dbReference type="SUPFAM" id="SSF57756">
    <property type="entry name" value="Retrovirus zinc finger-like domains"/>
    <property type="match status" value="1"/>
</dbReference>